<dbReference type="AlphaFoldDB" id="A0A1D7VE21"/>
<dbReference type="GO" id="GO:0006950">
    <property type="term" value="P:response to stress"/>
    <property type="evidence" value="ECO:0007669"/>
    <property type="project" value="TreeGrafter"/>
</dbReference>
<dbReference type="Gene3D" id="1.10.10.10">
    <property type="entry name" value="Winged helix-like DNA-binding domain superfamily/Winged helix DNA-binding domain"/>
    <property type="match status" value="1"/>
</dbReference>
<dbReference type="InterPro" id="IPR036390">
    <property type="entry name" value="WH_DNA-bd_sf"/>
</dbReference>
<dbReference type="Pfam" id="PF01047">
    <property type="entry name" value="MarR"/>
    <property type="match status" value="1"/>
</dbReference>
<name>A0A1D7VE21_9ACTN</name>
<dbReference type="InterPro" id="IPR000835">
    <property type="entry name" value="HTH_MarR-typ"/>
</dbReference>
<dbReference type="KEGG" id="slc:SL103_00945"/>
<dbReference type="EMBL" id="CP017157">
    <property type="protein sequence ID" value="AOP45005.1"/>
    <property type="molecule type" value="Genomic_DNA"/>
</dbReference>
<protein>
    <recommendedName>
        <fullName evidence="1">HTH marR-type domain-containing protein</fullName>
    </recommendedName>
</protein>
<organism evidence="2 3">
    <name type="scientific">Streptomyces lydicus</name>
    <dbReference type="NCBI Taxonomy" id="47763"/>
    <lineage>
        <taxon>Bacteria</taxon>
        <taxon>Bacillati</taxon>
        <taxon>Actinomycetota</taxon>
        <taxon>Actinomycetes</taxon>
        <taxon>Kitasatosporales</taxon>
        <taxon>Streptomycetaceae</taxon>
        <taxon>Streptomyces</taxon>
    </lineage>
</organism>
<evidence type="ECO:0000313" key="2">
    <source>
        <dbReference type="EMBL" id="AOP45005.1"/>
    </source>
</evidence>
<feature type="domain" description="HTH marR-type" evidence="1">
    <location>
        <begin position="1"/>
        <end position="127"/>
    </location>
</feature>
<sequence>MHLLRRALQSYSAKWQEVVGDVTPPQYAVLLTVHECPGIDQSRLGDMTGIDLATLAPLVHRLELRGLLAREVDPANRRRKLLTLTGDGNATLDRIRPLGEAVDASVVGGLPETHRAVLLESLRWISGAGHRSD</sequence>
<dbReference type="SMART" id="SM00347">
    <property type="entry name" value="HTH_MARR"/>
    <property type="match status" value="1"/>
</dbReference>
<reference evidence="2 3" key="1">
    <citation type="submission" date="2016-09" db="EMBL/GenBank/DDBJ databases">
        <title>Complete genome sequencing of Streptomyces lydicus 103 and metabolic pathways analysis of antibiotic biosynthesis.</title>
        <authorList>
            <person name="Jia N."/>
            <person name="Ding M.-Z."/>
            <person name="Gao F."/>
            <person name="Yuan Y.-J."/>
        </authorList>
    </citation>
    <scope>NUCLEOTIDE SEQUENCE [LARGE SCALE GENOMIC DNA]</scope>
    <source>
        <strain evidence="2 3">103</strain>
    </source>
</reference>
<evidence type="ECO:0000313" key="3">
    <source>
        <dbReference type="Proteomes" id="UP000094094"/>
    </source>
</evidence>
<dbReference type="SUPFAM" id="SSF46785">
    <property type="entry name" value="Winged helix' DNA-binding domain"/>
    <property type="match status" value="1"/>
</dbReference>
<dbReference type="PANTHER" id="PTHR33164:SF95">
    <property type="entry name" value="TRANSCRIPTIONAL REGULATOR"/>
    <property type="match status" value="1"/>
</dbReference>
<dbReference type="GO" id="GO:0003700">
    <property type="term" value="F:DNA-binding transcription factor activity"/>
    <property type="evidence" value="ECO:0007669"/>
    <property type="project" value="InterPro"/>
</dbReference>
<dbReference type="PROSITE" id="PS50995">
    <property type="entry name" value="HTH_MARR_2"/>
    <property type="match status" value="1"/>
</dbReference>
<dbReference type="InterPro" id="IPR039422">
    <property type="entry name" value="MarR/SlyA-like"/>
</dbReference>
<gene>
    <name evidence="2" type="ORF">SL103_00945</name>
</gene>
<accession>A0A1D7VE21</accession>
<proteinExistence type="predicted"/>
<dbReference type="InterPro" id="IPR036388">
    <property type="entry name" value="WH-like_DNA-bd_sf"/>
</dbReference>
<dbReference type="PANTHER" id="PTHR33164">
    <property type="entry name" value="TRANSCRIPTIONAL REGULATOR, MARR FAMILY"/>
    <property type="match status" value="1"/>
</dbReference>
<evidence type="ECO:0000259" key="1">
    <source>
        <dbReference type="PROSITE" id="PS50995"/>
    </source>
</evidence>
<keyword evidence="3" id="KW-1185">Reference proteome</keyword>
<dbReference type="Proteomes" id="UP000094094">
    <property type="component" value="Chromosome"/>
</dbReference>